<dbReference type="PROSITE" id="PS50110">
    <property type="entry name" value="RESPONSE_REGULATORY"/>
    <property type="match status" value="1"/>
</dbReference>
<dbReference type="RefSeq" id="WP_154377999.1">
    <property type="nucleotide sequence ID" value="NZ_WKJJ01000014.1"/>
</dbReference>
<dbReference type="GO" id="GO:0006355">
    <property type="term" value="P:regulation of DNA-templated transcription"/>
    <property type="evidence" value="ECO:0007669"/>
    <property type="project" value="InterPro"/>
</dbReference>
<keyword evidence="2" id="KW-0805">Transcription regulation</keyword>
<dbReference type="PROSITE" id="PS50043">
    <property type="entry name" value="HTH_LUXR_2"/>
    <property type="match status" value="1"/>
</dbReference>
<proteinExistence type="predicted"/>
<gene>
    <name evidence="8" type="ORF">GJ700_22305</name>
</gene>
<evidence type="ECO:0000313" key="8">
    <source>
        <dbReference type="EMBL" id="MRV74445.1"/>
    </source>
</evidence>
<evidence type="ECO:0000259" key="7">
    <source>
        <dbReference type="PROSITE" id="PS50110"/>
    </source>
</evidence>
<keyword evidence="1 5" id="KW-0597">Phosphoprotein</keyword>
<protein>
    <submittedName>
        <fullName evidence="8">Response regulator</fullName>
    </submittedName>
</protein>
<dbReference type="SUPFAM" id="SSF46894">
    <property type="entry name" value="C-terminal effector domain of the bipartite response regulators"/>
    <property type="match status" value="1"/>
</dbReference>
<dbReference type="PRINTS" id="PR00038">
    <property type="entry name" value="HTHLUXR"/>
</dbReference>
<keyword evidence="9" id="KW-1185">Reference proteome</keyword>
<dbReference type="SMART" id="SM00448">
    <property type="entry name" value="REC"/>
    <property type="match status" value="1"/>
</dbReference>
<dbReference type="AlphaFoldDB" id="A0A7X2LTD7"/>
<keyword evidence="3" id="KW-0238">DNA-binding</keyword>
<feature type="modified residue" description="4-aspartylphosphate" evidence="5">
    <location>
        <position position="54"/>
    </location>
</feature>
<dbReference type="GO" id="GO:0003677">
    <property type="term" value="F:DNA binding"/>
    <property type="evidence" value="ECO:0007669"/>
    <property type="project" value="UniProtKB-KW"/>
</dbReference>
<evidence type="ECO:0000256" key="3">
    <source>
        <dbReference type="ARBA" id="ARBA00023125"/>
    </source>
</evidence>
<dbReference type="Proteomes" id="UP000446768">
    <property type="component" value="Unassembled WGS sequence"/>
</dbReference>
<dbReference type="Pfam" id="PF00196">
    <property type="entry name" value="GerE"/>
    <property type="match status" value="1"/>
</dbReference>
<name>A0A7X2LTD7_9BURK</name>
<accession>A0A7X2LTD7</accession>
<evidence type="ECO:0000313" key="9">
    <source>
        <dbReference type="Proteomes" id="UP000446768"/>
    </source>
</evidence>
<dbReference type="InterPro" id="IPR001789">
    <property type="entry name" value="Sig_transdc_resp-reg_receiver"/>
</dbReference>
<dbReference type="SMART" id="SM00421">
    <property type="entry name" value="HTH_LUXR"/>
    <property type="match status" value="1"/>
</dbReference>
<sequence>MIKVLIADDHAIVREGLRQLFALCPDLGVAGEAVNGGQVLSHLRGGEVDLLLLDMAMSGISGVDLIKRVRLHHGALPVLVLSMHNEVQIARRALAAGANGYLTKDCGAETLTTAIRKVASGGRYIDPRIVERMVFEGDDEQAPPHEQLSSREQRILGLLGQGRTVNEIAAELSISNKTVSTHKARLMQKMSFANNAELMRYVFTHDVMG</sequence>
<reference evidence="8 9" key="1">
    <citation type="submission" date="2019-11" db="EMBL/GenBank/DDBJ databases">
        <title>Novel species isolated from a subtropical stream in China.</title>
        <authorList>
            <person name="Lu H."/>
        </authorList>
    </citation>
    <scope>NUCLEOTIDE SEQUENCE [LARGE SCALE GENOMIC DNA]</scope>
    <source>
        <strain evidence="8 9">FT92W</strain>
    </source>
</reference>
<feature type="domain" description="HTH luxR-type" evidence="6">
    <location>
        <begin position="141"/>
        <end position="206"/>
    </location>
</feature>
<dbReference type="GO" id="GO:0000160">
    <property type="term" value="P:phosphorelay signal transduction system"/>
    <property type="evidence" value="ECO:0007669"/>
    <property type="project" value="InterPro"/>
</dbReference>
<dbReference type="PROSITE" id="PS00622">
    <property type="entry name" value="HTH_LUXR_1"/>
    <property type="match status" value="1"/>
</dbReference>
<dbReference type="InterPro" id="IPR016032">
    <property type="entry name" value="Sig_transdc_resp-reg_C-effctor"/>
</dbReference>
<dbReference type="CDD" id="cd17535">
    <property type="entry name" value="REC_NarL-like"/>
    <property type="match status" value="1"/>
</dbReference>
<dbReference type="InterPro" id="IPR058245">
    <property type="entry name" value="NreC/VraR/RcsB-like_REC"/>
</dbReference>
<evidence type="ECO:0000256" key="4">
    <source>
        <dbReference type="ARBA" id="ARBA00023163"/>
    </source>
</evidence>
<dbReference type="CDD" id="cd06170">
    <property type="entry name" value="LuxR_C_like"/>
    <property type="match status" value="1"/>
</dbReference>
<evidence type="ECO:0000256" key="1">
    <source>
        <dbReference type="ARBA" id="ARBA00022553"/>
    </source>
</evidence>
<dbReference type="PANTHER" id="PTHR43214:SF41">
    <property type="entry name" value="NITRATE_NITRITE RESPONSE REGULATOR PROTEIN NARP"/>
    <property type="match status" value="1"/>
</dbReference>
<comment type="caution">
    <text evidence="8">The sequence shown here is derived from an EMBL/GenBank/DDBJ whole genome shotgun (WGS) entry which is preliminary data.</text>
</comment>
<evidence type="ECO:0000256" key="5">
    <source>
        <dbReference type="PROSITE-ProRule" id="PRU00169"/>
    </source>
</evidence>
<dbReference type="EMBL" id="WKJJ01000014">
    <property type="protein sequence ID" value="MRV74445.1"/>
    <property type="molecule type" value="Genomic_DNA"/>
</dbReference>
<dbReference type="InterPro" id="IPR039420">
    <property type="entry name" value="WalR-like"/>
</dbReference>
<feature type="domain" description="Response regulatory" evidence="7">
    <location>
        <begin position="3"/>
        <end position="119"/>
    </location>
</feature>
<dbReference type="InterPro" id="IPR000792">
    <property type="entry name" value="Tscrpt_reg_LuxR_C"/>
</dbReference>
<evidence type="ECO:0000256" key="2">
    <source>
        <dbReference type="ARBA" id="ARBA00023015"/>
    </source>
</evidence>
<dbReference type="Pfam" id="PF00072">
    <property type="entry name" value="Response_reg"/>
    <property type="match status" value="1"/>
</dbReference>
<dbReference type="PANTHER" id="PTHR43214">
    <property type="entry name" value="TWO-COMPONENT RESPONSE REGULATOR"/>
    <property type="match status" value="1"/>
</dbReference>
<dbReference type="SUPFAM" id="SSF52172">
    <property type="entry name" value="CheY-like"/>
    <property type="match status" value="1"/>
</dbReference>
<organism evidence="8 9">
    <name type="scientific">Pseudoduganella rivuli</name>
    <dbReference type="NCBI Taxonomy" id="2666085"/>
    <lineage>
        <taxon>Bacteria</taxon>
        <taxon>Pseudomonadati</taxon>
        <taxon>Pseudomonadota</taxon>
        <taxon>Betaproteobacteria</taxon>
        <taxon>Burkholderiales</taxon>
        <taxon>Oxalobacteraceae</taxon>
        <taxon>Telluria group</taxon>
        <taxon>Pseudoduganella</taxon>
    </lineage>
</organism>
<dbReference type="Gene3D" id="3.40.50.2300">
    <property type="match status" value="1"/>
</dbReference>
<keyword evidence="4" id="KW-0804">Transcription</keyword>
<dbReference type="InterPro" id="IPR011006">
    <property type="entry name" value="CheY-like_superfamily"/>
</dbReference>
<evidence type="ECO:0000259" key="6">
    <source>
        <dbReference type="PROSITE" id="PS50043"/>
    </source>
</evidence>